<dbReference type="GO" id="GO:0000724">
    <property type="term" value="P:double-strand break repair via homologous recombination"/>
    <property type="evidence" value="ECO:0007669"/>
    <property type="project" value="TreeGrafter"/>
</dbReference>
<dbReference type="PANTHER" id="PTHR13710">
    <property type="entry name" value="DNA HELICASE RECQ FAMILY MEMBER"/>
    <property type="match status" value="1"/>
</dbReference>
<dbReference type="InterPro" id="IPR014001">
    <property type="entry name" value="Helicase_ATP-bd"/>
</dbReference>
<evidence type="ECO:0000256" key="1">
    <source>
        <dbReference type="ARBA" id="ARBA00005446"/>
    </source>
</evidence>
<dbReference type="InterPro" id="IPR027417">
    <property type="entry name" value="P-loop_NTPase"/>
</dbReference>
<dbReference type="GO" id="GO:0043138">
    <property type="term" value="F:3'-5' DNA helicase activity"/>
    <property type="evidence" value="ECO:0007669"/>
    <property type="project" value="UniProtKB-EC"/>
</dbReference>
<evidence type="ECO:0000256" key="5">
    <source>
        <dbReference type="ARBA" id="ARBA00034808"/>
    </source>
</evidence>
<dbReference type="PROSITE" id="PS51192">
    <property type="entry name" value="HELICASE_ATP_BIND_1"/>
    <property type="match status" value="1"/>
</dbReference>
<keyword evidence="3" id="KW-0413">Isomerase</keyword>
<dbReference type="GO" id="GO:0009378">
    <property type="term" value="F:four-way junction helicase activity"/>
    <property type="evidence" value="ECO:0007669"/>
    <property type="project" value="TreeGrafter"/>
</dbReference>
<comment type="caution">
    <text evidence="7">The sequence shown here is derived from an EMBL/GenBank/DDBJ whole genome shotgun (WGS) entry which is preliminary data.</text>
</comment>
<proteinExistence type="inferred from homology"/>
<sequence length="187" mass="20625">MSGKTTARRTNTPRTKRVDRALRQTPERLAALKTELELLPGLIRSHFTKWTNGAKDFQLRCMEGQVLGQEILLHAATGAGKTGIAAGPHLLPSSKGKVTLVMSPLLSLHDEQVATFRDEFGLRATAINSSNDGCSKEVMQKVVSGEWQIVMLFPEMLLSRRFVDGVLRTAEFGGRCLSVFFDEAHCI</sequence>
<feature type="domain" description="Helicase ATP-binding" evidence="6">
    <location>
        <begin position="62"/>
        <end position="187"/>
    </location>
</feature>
<evidence type="ECO:0000256" key="3">
    <source>
        <dbReference type="ARBA" id="ARBA00023235"/>
    </source>
</evidence>
<dbReference type="GO" id="GO:0005737">
    <property type="term" value="C:cytoplasm"/>
    <property type="evidence" value="ECO:0007669"/>
    <property type="project" value="TreeGrafter"/>
</dbReference>
<accession>A0AAW0DFD0</accession>
<comment type="similarity">
    <text evidence="1">Belongs to the helicase family. RecQ subfamily.</text>
</comment>
<dbReference type="Gene3D" id="3.40.50.300">
    <property type="entry name" value="P-loop containing nucleotide triphosphate hydrolases"/>
    <property type="match status" value="1"/>
</dbReference>
<dbReference type="PANTHER" id="PTHR13710:SF105">
    <property type="entry name" value="ATP-DEPENDENT DNA HELICASE Q1"/>
    <property type="match status" value="1"/>
</dbReference>
<evidence type="ECO:0000313" key="7">
    <source>
        <dbReference type="EMBL" id="KAK7049040.1"/>
    </source>
</evidence>
<dbReference type="GO" id="GO:0005524">
    <property type="term" value="F:ATP binding"/>
    <property type="evidence" value="ECO:0007669"/>
    <property type="project" value="InterPro"/>
</dbReference>
<dbReference type="AlphaFoldDB" id="A0AAW0DFD0"/>
<organism evidence="7 8">
    <name type="scientific">Favolaschia claudopus</name>
    <dbReference type="NCBI Taxonomy" id="2862362"/>
    <lineage>
        <taxon>Eukaryota</taxon>
        <taxon>Fungi</taxon>
        <taxon>Dikarya</taxon>
        <taxon>Basidiomycota</taxon>
        <taxon>Agaricomycotina</taxon>
        <taxon>Agaricomycetes</taxon>
        <taxon>Agaricomycetidae</taxon>
        <taxon>Agaricales</taxon>
        <taxon>Marasmiineae</taxon>
        <taxon>Mycenaceae</taxon>
        <taxon>Favolaschia</taxon>
    </lineage>
</organism>
<dbReference type="SUPFAM" id="SSF52540">
    <property type="entry name" value="P-loop containing nucleoside triphosphate hydrolases"/>
    <property type="match status" value="1"/>
</dbReference>
<dbReference type="EMBL" id="JAWWNJ010000009">
    <property type="protein sequence ID" value="KAK7049040.1"/>
    <property type="molecule type" value="Genomic_DNA"/>
</dbReference>
<dbReference type="EC" id="5.6.2.4" evidence="5"/>
<dbReference type="GO" id="GO:0003677">
    <property type="term" value="F:DNA binding"/>
    <property type="evidence" value="ECO:0007669"/>
    <property type="project" value="UniProtKB-KW"/>
</dbReference>
<evidence type="ECO:0000256" key="2">
    <source>
        <dbReference type="ARBA" id="ARBA00023125"/>
    </source>
</evidence>
<comment type="catalytic activity">
    <reaction evidence="4">
        <text>Couples ATP hydrolysis with the unwinding of duplex DNA by translocating in the 3'-5' direction.</text>
        <dbReference type="EC" id="5.6.2.4"/>
    </reaction>
</comment>
<name>A0AAW0DFD0_9AGAR</name>
<evidence type="ECO:0000259" key="6">
    <source>
        <dbReference type="PROSITE" id="PS51192"/>
    </source>
</evidence>
<dbReference type="GO" id="GO:0005694">
    <property type="term" value="C:chromosome"/>
    <property type="evidence" value="ECO:0007669"/>
    <property type="project" value="TreeGrafter"/>
</dbReference>
<evidence type="ECO:0000313" key="8">
    <source>
        <dbReference type="Proteomes" id="UP001362999"/>
    </source>
</evidence>
<keyword evidence="8" id="KW-1185">Reference proteome</keyword>
<protein>
    <recommendedName>
        <fullName evidence="5">DNA 3'-5' helicase</fullName>
        <ecNumber evidence="5">5.6.2.4</ecNumber>
    </recommendedName>
</protein>
<evidence type="ECO:0000256" key="4">
    <source>
        <dbReference type="ARBA" id="ARBA00034617"/>
    </source>
</evidence>
<gene>
    <name evidence="7" type="ORF">R3P38DRAFT_2505710</name>
</gene>
<dbReference type="Proteomes" id="UP001362999">
    <property type="component" value="Unassembled WGS sequence"/>
</dbReference>
<reference evidence="7 8" key="1">
    <citation type="journal article" date="2024" name="J Genomics">
        <title>Draft genome sequencing and assembly of Favolaschia claudopus CIRM-BRFM 2984 isolated from oak limbs.</title>
        <authorList>
            <person name="Navarro D."/>
            <person name="Drula E."/>
            <person name="Chaduli D."/>
            <person name="Cazenave R."/>
            <person name="Ahrendt S."/>
            <person name="Wang J."/>
            <person name="Lipzen A."/>
            <person name="Daum C."/>
            <person name="Barry K."/>
            <person name="Grigoriev I.V."/>
            <person name="Favel A."/>
            <person name="Rosso M.N."/>
            <person name="Martin F."/>
        </authorList>
    </citation>
    <scope>NUCLEOTIDE SEQUENCE [LARGE SCALE GENOMIC DNA]</scope>
    <source>
        <strain evidence="7 8">CIRM-BRFM 2984</strain>
    </source>
</reference>
<dbReference type="Pfam" id="PF00270">
    <property type="entry name" value="DEAD"/>
    <property type="match status" value="1"/>
</dbReference>
<dbReference type="InterPro" id="IPR011545">
    <property type="entry name" value="DEAD/DEAH_box_helicase_dom"/>
</dbReference>
<keyword evidence="2" id="KW-0238">DNA-binding</keyword>